<dbReference type="AlphaFoldDB" id="A0A918KZA8"/>
<keyword evidence="3" id="KW-1185">Reference proteome</keyword>
<evidence type="ECO:0000313" key="2">
    <source>
        <dbReference type="EMBL" id="GGR55403.1"/>
    </source>
</evidence>
<dbReference type="EMBL" id="BMSX01000031">
    <property type="protein sequence ID" value="GGR55403.1"/>
    <property type="molecule type" value="Genomic_DNA"/>
</dbReference>
<feature type="compositionally biased region" description="Gly residues" evidence="1">
    <location>
        <begin position="8"/>
        <end position="17"/>
    </location>
</feature>
<evidence type="ECO:0000256" key="1">
    <source>
        <dbReference type="SAM" id="MobiDB-lite"/>
    </source>
</evidence>
<reference evidence="2" key="2">
    <citation type="submission" date="2020-09" db="EMBL/GenBank/DDBJ databases">
        <authorList>
            <person name="Sun Q."/>
            <person name="Ohkuma M."/>
        </authorList>
    </citation>
    <scope>NUCLEOTIDE SEQUENCE</scope>
    <source>
        <strain evidence="2">JCM 4346</strain>
    </source>
</reference>
<comment type="caution">
    <text evidence="2">The sequence shown here is derived from an EMBL/GenBank/DDBJ whole genome shotgun (WGS) entry which is preliminary data.</text>
</comment>
<organism evidence="2 3">
    <name type="scientific">Streptomyces aurantiogriseus</name>
    <dbReference type="NCBI Taxonomy" id="66870"/>
    <lineage>
        <taxon>Bacteria</taxon>
        <taxon>Bacillati</taxon>
        <taxon>Actinomycetota</taxon>
        <taxon>Actinomycetes</taxon>
        <taxon>Kitasatosporales</taxon>
        <taxon>Streptomycetaceae</taxon>
        <taxon>Streptomyces</taxon>
    </lineage>
</organism>
<proteinExistence type="predicted"/>
<name>A0A918KZA8_9ACTN</name>
<protein>
    <submittedName>
        <fullName evidence="2">Uncharacterized protein</fullName>
    </submittedName>
</protein>
<reference evidence="2" key="1">
    <citation type="journal article" date="2014" name="Int. J. Syst. Evol. Microbiol.">
        <title>Complete genome sequence of Corynebacterium casei LMG S-19264T (=DSM 44701T), isolated from a smear-ripened cheese.</title>
        <authorList>
            <consortium name="US DOE Joint Genome Institute (JGI-PGF)"/>
            <person name="Walter F."/>
            <person name="Albersmeier A."/>
            <person name="Kalinowski J."/>
            <person name="Ruckert C."/>
        </authorList>
    </citation>
    <scope>NUCLEOTIDE SEQUENCE</scope>
    <source>
        <strain evidence="2">JCM 4346</strain>
    </source>
</reference>
<evidence type="ECO:0000313" key="3">
    <source>
        <dbReference type="Proteomes" id="UP000658320"/>
    </source>
</evidence>
<sequence>MVEVEDGGALGEAGVGQQGVPVQGDAEQAQGGHGLGDGGAGGRRLVHVRVTETPLRRLSSEMRIVMAPLLSLDSFTL</sequence>
<feature type="compositionally biased region" description="Gly residues" evidence="1">
    <location>
        <begin position="31"/>
        <end position="42"/>
    </location>
</feature>
<accession>A0A918KZA8</accession>
<feature type="region of interest" description="Disordered" evidence="1">
    <location>
        <begin position="1"/>
        <end position="43"/>
    </location>
</feature>
<dbReference type="Proteomes" id="UP000658320">
    <property type="component" value="Unassembled WGS sequence"/>
</dbReference>
<gene>
    <name evidence="2" type="ORF">GCM10010251_85580</name>
</gene>